<dbReference type="GO" id="GO:0015074">
    <property type="term" value="P:DNA integration"/>
    <property type="evidence" value="ECO:0007669"/>
    <property type="project" value="UniProtKB-KW"/>
</dbReference>
<accession>Q2KDM7</accession>
<evidence type="ECO:0000256" key="6">
    <source>
        <dbReference type="PIRSR" id="PIRSR606118-50"/>
    </source>
</evidence>
<dbReference type="SUPFAM" id="SSF46689">
    <property type="entry name" value="Homeodomain-like"/>
    <property type="match status" value="1"/>
</dbReference>
<dbReference type="InterPro" id="IPR009057">
    <property type="entry name" value="Homeodomain-like_sf"/>
</dbReference>
<evidence type="ECO:0000256" key="2">
    <source>
        <dbReference type="ARBA" id="ARBA00022908"/>
    </source>
</evidence>
<dbReference type="InterPro" id="IPR006118">
    <property type="entry name" value="Recombinase_CS"/>
</dbReference>
<dbReference type="OrthoDB" id="9800103at2"/>
<evidence type="ECO:0000256" key="5">
    <source>
        <dbReference type="ARBA" id="ARBA00023172"/>
    </source>
</evidence>
<dbReference type="CDD" id="cd03768">
    <property type="entry name" value="SR_ResInv"/>
    <property type="match status" value="1"/>
</dbReference>
<sequence length="189" mass="20829">MTIVAYARVSSTGQSLDVQLEKLAALKPTKIFQEKKSGVDRQREELKKAIDYCREGDVFVVTKIDRLARSTRDLLNIIEELAAKGVEFKVMDQSVDTTSSTGKLTLQILASVAEFENSIRKERQADGIKKAQADGKQFGRHPKMTQETIATIRELKAASMSVKDIMAKTGMSKASVYRALDLSGGTIAE</sequence>
<dbReference type="PANTHER" id="PTHR30461">
    <property type="entry name" value="DNA-INVERTASE FROM LAMBDOID PROPHAGE"/>
    <property type="match status" value="1"/>
</dbReference>
<keyword evidence="2" id="KW-0229">DNA integration</keyword>
<proteinExistence type="inferred from homology"/>
<dbReference type="Gene3D" id="1.10.10.60">
    <property type="entry name" value="Homeodomain-like"/>
    <property type="match status" value="1"/>
</dbReference>
<dbReference type="KEGG" id="ret:RHE_CH00235"/>
<evidence type="ECO:0000256" key="7">
    <source>
        <dbReference type="PROSITE-ProRule" id="PRU10137"/>
    </source>
</evidence>
<dbReference type="EMBL" id="CP000133">
    <property type="protein sequence ID" value="ABC89059.1"/>
    <property type="molecule type" value="Genomic_DNA"/>
</dbReference>
<reference evidence="9 10" key="1">
    <citation type="journal article" date="2006" name="Proc. Natl. Acad. Sci. U.S.A.">
        <title>The partitioned Rhizobium etli genome: genetic and metabolic redundancy in seven interacting replicons.</title>
        <authorList>
            <person name="Gonzalez V."/>
            <person name="Santamaria R.I."/>
            <person name="Bustos P."/>
            <person name="Hernandez-Gonzalez I."/>
            <person name="Medrano-Soto A."/>
            <person name="Moreno-Hagelsieb G."/>
            <person name="Janga S.C."/>
            <person name="Ramirez M.A."/>
            <person name="Jimenez-Jacinto V."/>
            <person name="Collado-Vides J."/>
            <person name="Davila G."/>
        </authorList>
    </citation>
    <scope>NUCLEOTIDE SEQUENCE [LARGE SCALE GENOMIC DNA]</scope>
    <source>
        <strain evidence="10">ATCC 51251 / DSM 11541 / JCM 21823 / NBRC 15573 / CFN 42</strain>
    </source>
</reference>
<dbReference type="InterPro" id="IPR006120">
    <property type="entry name" value="Resolvase_HTH_dom"/>
</dbReference>
<name>Q2KDM7_RHIEC</name>
<dbReference type="GO" id="GO:0003677">
    <property type="term" value="F:DNA binding"/>
    <property type="evidence" value="ECO:0007669"/>
    <property type="project" value="UniProtKB-KW"/>
</dbReference>
<dbReference type="SMART" id="SM00857">
    <property type="entry name" value="Resolvase"/>
    <property type="match status" value="1"/>
</dbReference>
<dbReference type="Proteomes" id="UP000001936">
    <property type="component" value="Chromosome"/>
</dbReference>
<dbReference type="RefSeq" id="WP_011423625.1">
    <property type="nucleotide sequence ID" value="NC_007761.1"/>
</dbReference>
<evidence type="ECO:0000259" key="8">
    <source>
        <dbReference type="PROSITE" id="PS51736"/>
    </source>
</evidence>
<keyword evidence="4" id="KW-0238">DNA-binding</keyword>
<dbReference type="Pfam" id="PF02796">
    <property type="entry name" value="HTH_7"/>
    <property type="match status" value="1"/>
</dbReference>
<keyword evidence="10" id="KW-1185">Reference proteome</keyword>
<dbReference type="PANTHER" id="PTHR30461:SF26">
    <property type="entry name" value="RESOLVASE HOMOLOG YNEB"/>
    <property type="match status" value="1"/>
</dbReference>
<evidence type="ECO:0000313" key="9">
    <source>
        <dbReference type="EMBL" id="ABC89059.1"/>
    </source>
</evidence>
<evidence type="ECO:0000313" key="10">
    <source>
        <dbReference type="Proteomes" id="UP000001936"/>
    </source>
</evidence>
<comment type="similarity">
    <text evidence="1">Belongs to the site-specific recombinase resolvase family.</text>
</comment>
<dbReference type="InterPro" id="IPR050639">
    <property type="entry name" value="SSR_resolvase"/>
</dbReference>
<organism evidence="9 10">
    <name type="scientific">Rhizobium etli (strain ATCC 51251 / DSM 11541 / JCM 21823 / NBRC 15573 / CFN 42)</name>
    <dbReference type="NCBI Taxonomy" id="347834"/>
    <lineage>
        <taxon>Bacteria</taxon>
        <taxon>Pseudomonadati</taxon>
        <taxon>Pseudomonadota</taxon>
        <taxon>Alphaproteobacteria</taxon>
        <taxon>Hyphomicrobiales</taxon>
        <taxon>Rhizobiaceae</taxon>
        <taxon>Rhizobium/Agrobacterium group</taxon>
        <taxon>Rhizobium</taxon>
    </lineage>
</organism>
<dbReference type="PROSITE" id="PS00397">
    <property type="entry name" value="RECOMBINASES_1"/>
    <property type="match status" value="1"/>
</dbReference>
<dbReference type="eggNOG" id="COG1961">
    <property type="taxonomic scope" value="Bacteria"/>
</dbReference>
<feature type="active site" description="O-(5'-phospho-DNA)-serine intermediate" evidence="6 7">
    <location>
        <position position="10"/>
    </location>
</feature>
<evidence type="ECO:0000256" key="3">
    <source>
        <dbReference type="ARBA" id="ARBA00023100"/>
    </source>
</evidence>
<keyword evidence="5" id="KW-0233">DNA recombination</keyword>
<dbReference type="FunFam" id="3.40.50.1390:FF:000001">
    <property type="entry name" value="DNA recombinase"/>
    <property type="match status" value="1"/>
</dbReference>
<dbReference type="Gene3D" id="3.40.50.1390">
    <property type="entry name" value="Resolvase, N-terminal catalytic domain"/>
    <property type="match status" value="1"/>
</dbReference>
<dbReference type="InterPro" id="IPR006119">
    <property type="entry name" value="Resolv_N"/>
</dbReference>
<dbReference type="PROSITE" id="PS00398">
    <property type="entry name" value="RECOMBINASES_2"/>
    <property type="match status" value="1"/>
</dbReference>
<protein>
    <submittedName>
        <fullName evidence="9">Probable recombinase, resolvase family</fullName>
    </submittedName>
</protein>
<feature type="domain" description="Resolvase/invertase-type recombinase catalytic" evidence="8">
    <location>
        <begin position="2"/>
        <end position="135"/>
    </location>
</feature>
<dbReference type="AlphaFoldDB" id="Q2KDM7"/>
<dbReference type="HOGENOM" id="CLU_010686_8_3_5"/>
<keyword evidence="3" id="KW-0230">DNA invertase</keyword>
<dbReference type="SUPFAM" id="SSF53041">
    <property type="entry name" value="Resolvase-like"/>
    <property type="match status" value="1"/>
</dbReference>
<evidence type="ECO:0000256" key="1">
    <source>
        <dbReference type="ARBA" id="ARBA00009913"/>
    </source>
</evidence>
<gene>
    <name evidence="9" type="ordered locus">RHE_CH00235</name>
</gene>
<dbReference type="Pfam" id="PF00239">
    <property type="entry name" value="Resolvase"/>
    <property type="match status" value="1"/>
</dbReference>
<dbReference type="InterPro" id="IPR036162">
    <property type="entry name" value="Resolvase-like_N_sf"/>
</dbReference>
<dbReference type="PROSITE" id="PS51736">
    <property type="entry name" value="RECOMBINASES_3"/>
    <property type="match status" value="1"/>
</dbReference>
<dbReference type="GO" id="GO:0000150">
    <property type="term" value="F:DNA strand exchange activity"/>
    <property type="evidence" value="ECO:0007669"/>
    <property type="project" value="UniProtKB-KW"/>
</dbReference>
<evidence type="ECO:0000256" key="4">
    <source>
        <dbReference type="ARBA" id="ARBA00023125"/>
    </source>
</evidence>